<dbReference type="InterPro" id="IPR027417">
    <property type="entry name" value="P-loop_NTPase"/>
</dbReference>
<name>A0A0C3GNR3_PILCF</name>
<dbReference type="FunCoup" id="A0A0C3GNR3">
    <property type="interactions" value="375"/>
</dbReference>
<dbReference type="GO" id="GO:0005739">
    <property type="term" value="C:mitochondrion"/>
    <property type="evidence" value="ECO:0007669"/>
    <property type="project" value="TreeGrafter"/>
</dbReference>
<dbReference type="InterPro" id="IPR045086">
    <property type="entry name" value="OBG_GTPase"/>
</dbReference>
<dbReference type="Pfam" id="PF01018">
    <property type="entry name" value="GTP1_OBG"/>
    <property type="match status" value="2"/>
</dbReference>
<feature type="region of interest" description="Disordered" evidence="3">
    <location>
        <begin position="398"/>
        <end position="417"/>
    </location>
</feature>
<feature type="domain" description="OBG-type G" evidence="4">
    <location>
        <begin position="314"/>
        <end position="582"/>
    </location>
</feature>
<dbReference type="SUPFAM" id="SSF82051">
    <property type="entry name" value="Obg GTP-binding protein N-terminal domain"/>
    <property type="match status" value="1"/>
</dbReference>
<evidence type="ECO:0000256" key="1">
    <source>
        <dbReference type="ARBA" id="ARBA00022741"/>
    </source>
</evidence>
<dbReference type="PANTHER" id="PTHR11702">
    <property type="entry name" value="DEVELOPMENTALLY REGULATED GTP-BINDING PROTEIN-RELATED"/>
    <property type="match status" value="1"/>
</dbReference>
<feature type="domain" description="Obg" evidence="5">
    <location>
        <begin position="67"/>
        <end position="313"/>
    </location>
</feature>
<evidence type="ECO:0000256" key="2">
    <source>
        <dbReference type="ARBA" id="ARBA00023134"/>
    </source>
</evidence>
<dbReference type="SUPFAM" id="SSF52540">
    <property type="entry name" value="P-loop containing nucleoside triphosphate hydrolases"/>
    <property type="match status" value="1"/>
</dbReference>
<dbReference type="Gene3D" id="3.40.50.300">
    <property type="entry name" value="P-loop containing nucleotide triphosphate hydrolases"/>
    <property type="match status" value="1"/>
</dbReference>
<reference evidence="6 7" key="1">
    <citation type="submission" date="2014-04" db="EMBL/GenBank/DDBJ databases">
        <authorList>
            <consortium name="DOE Joint Genome Institute"/>
            <person name="Kuo A."/>
            <person name="Tarkka M."/>
            <person name="Buscot F."/>
            <person name="Kohler A."/>
            <person name="Nagy L.G."/>
            <person name="Floudas D."/>
            <person name="Copeland A."/>
            <person name="Barry K.W."/>
            <person name="Cichocki N."/>
            <person name="Veneault-Fourrey C."/>
            <person name="LaButti K."/>
            <person name="Lindquist E.A."/>
            <person name="Lipzen A."/>
            <person name="Lundell T."/>
            <person name="Morin E."/>
            <person name="Murat C."/>
            <person name="Sun H."/>
            <person name="Tunlid A."/>
            <person name="Henrissat B."/>
            <person name="Grigoriev I.V."/>
            <person name="Hibbett D.S."/>
            <person name="Martin F."/>
            <person name="Nordberg H.P."/>
            <person name="Cantor M.N."/>
            <person name="Hua S.X."/>
        </authorList>
    </citation>
    <scope>NUCLEOTIDE SEQUENCE [LARGE SCALE GENOMIC DNA]</scope>
    <source>
        <strain evidence="6 7">F 1598</strain>
    </source>
</reference>
<protein>
    <recommendedName>
        <fullName evidence="8">GTPase</fullName>
    </recommendedName>
</protein>
<evidence type="ECO:0008006" key="8">
    <source>
        <dbReference type="Google" id="ProtNLM"/>
    </source>
</evidence>
<dbReference type="InterPro" id="IPR031167">
    <property type="entry name" value="G_OBG"/>
</dbReference>
<dbReference type="PANTHER" id="PTHR11702:SF31">
    <property type="entry name" value="MITOCHONDRIAL RIBOSOME-ASSOCIATED GTPASE 2"/>
    <property type="match status" value="1"/>
</dbReference>
<sequence length="597" mass="65679">MQKYHLAYAFNTLISPVRRSLTTLSPTSSGTGNYSHESFNPDLAEEVERQNLLRQRKTEWKRRQRGQTFLDHLVIRVQAGNGGNGCIAFHREKFQSIGPPSGGNGGSGGDVFMLPTPHLTSLSSIPKVIRAEAGGNGQGTWQNGRSGDPVVIEVPVGTVVREISGDDPRRTKDEWDLEAEELEGLSPEERRDRMRQRRWVHFPRYEESNANKDAFQDAEATLYREEKYRRRARRRRLANPICLDLDKIDEFTPPVDAPLGTPHREFMGHLVAKGGTGGVGNPHFYSSTNRSPKFATRGTQGEGVTLSLELKLLADVGLVGMPNAGKSTLLRALTGGRAKTEVASYAFTTLNPVVAVVRVADDGTFEGDTQDVVYDETLIEEQRNRALMESGAYADALTRNQKNPISSDDDSSTDSLSGSTYSLAAMSPGHRFDAVETFRFTIADNPGLISRASENVGLGHSFLRSMERSLALVYVVDLSAPAPWDELRDLQDELEKYQAGMSTKARLVIANKADLLGGDGQDAEAVKEAREKLSKLEVFVDTEMLSAWTGGELGRRIPVVPVSAKYSQNLTKVVRLLRGYVAEARDGVENSAIREGL</sequence>
<keyword evidence="2" id="KW-0342">GTP-binding</keyword>
<dbReference type="Gene3D" id="2.70.210.12">
    <property type="entry name" value="GTP1/OBG domain"/>
    <property type="match status" value="1"/>
</dbReference>
<dbReference type="STRING" id="765440.A0A0C3GNR3"/>
<evidence type="ECO:0000313" key="7">
    <source>
        <dbReference type="Proteomes" id="UP000054166"/>
    </source>
</evidence>
<dbReference type="PROSITE" id="PS51710">
    <property type="entry name" value="G_OBG"/>
    <property type="match status" value="1"/>
</dbReference>
<dbReference type="EMBL" id="KN832970">
    <property type="protein sequence ID" value="KIM92141.1"/>
    <property type="molecule type" value="Genomic_DNA"/>
</dbReference>
<reference evidence="7" key="2">
    <citation type="submission" date="2015-01" db="EMBL/GenBank/DDBJ databases">
        <title>Evolutionary Origins and Diversification of the Mycorrhizal Mutualists.</title>
        <authorList>
            <consortium name="DOE Joint Genome Institute"/>
            <consortium name="Mycorrhizal Genomics Consortium"/>
            <person name="Kohler A."/>
            <person name="Kuo A."/>
            <person name="Nagy L.G."/>
            <person name="Floudas D."/>
            <person name="Copeland A."/>
            <person name="Barry K.W."/>
            <person name="Cichocki N."/>
            <person name="Veneault-Fourrey C."/>
            <person name="LaButti K."/>
            <person name="Lindquist E.A."/>
            <person name="Lipzen A."/>
            <person name="Lundell T."/>
            <person name="Morin E."/>
            <person name="Murat C."/>
            <person name="Riley R."/>
            <person name="Ohm R."/>
            <person name="Sun H."/>
            <person name="Tunlid A."/>
            <person name="Henrissat B."/>
            <person name="Grigoriev I.V."/>
            <person name="Hibbett D.S."/>
            <person name="Martin F."/>
        </authorList>
    </citation>
    <scope>NUCLEOTIDE SEQUENCE [LARGE SCALE GENOMIC DNA]</scope>
    <source>
        <strain evidence="7">F 1598</strain>
    </source>
</reference>
<dbReference type="OrthoDB" id="347018at2759"/>
<dbReference type="Proteomes" id="UP000054166">
    <property type="component" value="Unassembled WGS sequence"/>
</dbReference>
<evidence type="ECO:0000313" key="6">
    <source>
        <dbReference type="EMBL" id="KIM92141.1"/>
    </source>
</evidence>
<evidence type="ECO:0000259" key="5">
    <source>
        <dbReference type="PROSITE" id="PS51883"/>
    </source>
</evidence>
<dbReference type="InterPro" id="IPR036726">
    <property type="entry name" value="GTP1_OBG_dom_sf"/>
</dbReference>
<dbReference type="Pfam" id="PF01926">
    <property type="entry name" value="MMR_HSR1"/>
    <property type="match status" value="1"/>
</dbReference>
<dbReference type="InterPro" id="IPR006073">
    <property type="entry name" value="GTP-bd"/>
</dbReference>
<dbReference type="HOGENOM" id="CLU_011747_2_6_1"/>
<dbReference type="AlphaFoldDB" id="A0A0C3GNR3"/>
<dbReference type="GO" id="GO:0003924">
    <property type="term" value="F:GTPase activity"/>
    <property type="evidence" value="ECO:0007669"/>
    <property type="project" value="InterPro"/>
</dbReference>
<proteinExistence type="predicted"/>
<gene>
    <name evidence="6" type="ORF">PILCRDRAFT_810155</name>
</gene>
<dbReference type="PROSITE" id="PS51883">
    <property type="entry name" value="OBG"/>
    <property type="match status" value="1"/>
</dbReference>
<dbReference type="GO" id="GO:0042254">
    <property type="term" value="P:ribosome biogenesis"/>
    <property type="evidence" value="ECO:0007669"/>
    <property type="project" value="UniProtKB-UniRule"/>
</dbReference>
<dbReference type="InterPro" id="IPR006169">
    <property type="entry name" value="GTP1_OBG_dom"/>
</dbReference>
<keyword evidence="7" id="KW-1185">Reference proteome</keyword>
<evidence type="ECO:0000259" key="4">
    <source>
        <dbReference type="PROSITE" id="PS51710"/>
    </source>
</evidence>
<evidence type="ECO:0000256" key="3">
    <source>
        <dbReference type="SAM" id="MobiDB-lite"/>
    </source>
</evidence>
<dbReference type="GO" id="GO:0005525">
    <property type="term" value="F:GTP binding"/>
    <property type="evidence" value="ECO:0007669"/>
    <property type="project" value="UniProtKB-KW"/>
</dbReference>
<dbReference type="InParanoid" id="A0A0C3GNR3"/>
<accession>A0A0C3GNR3</accession>
<keyword evidence="1" id="KW-0547">Nucleotide-binding</keyword>
<organism evidence="6 7">
    <name type="scientific">Piloderma croceum (strain F 1598)</name>
    <dbReference type="NCBI Taxonomy" id="765440"/>
    <lineage>
        <taxon>Eukaryota</taxon>
        <taxon>Fungi</taxon>
        <taxon>Dikarya</taxon>
        <taxon>Basidiomycota</taxon>
        <taxon>Agaricomycotina</taxon>
        <taxon>Agaricomycetes</taxon>
        <taxon>Agaricomycetidae</taxon>
        <taxon>Atheliales</taxon>
        <taxon>Atheliaceae</taxon>
        <taxon>Piloderma</taxon>
    </lineage>
</organism>